<sequence length="332" mass="36740">METAAPGLYSADLAAAAAAAQFGQFPDSNNPLDYFQITTASSLPQIFNGQTDSEDAMPPIYSSQSMNGSSKSLTNNHQQLSDRAHLMQPPPPPPPLYPMEHHEHQLLQPDLLACHQLHEQPHQSGYFCPEPSTAAASMEQPFYYQNQPQNELHPAGFYQDAPFEYHGLYDSSVVSGSCQQQQQHHQGLNYFDPTSVAFSDPARSDFYAYQQQHYYQQQQRTICRRPPPLPPQPPQLVDSQVAQPPPPSLPPQPQPQPQPRQSAKRPSNPATDAAPPIAKPTASRGQNRPSHRSRTNSSKLSKRPASIPRHRPRSLRKTRRPGGSAAQAEAVA</sequence>
<feature type="region of interest" description="Disordered" evidence="1">
    <location>
        <begin position="48"/>
        <end position="77"/>
    </location>
</feature>
<evidence type="ECO:0000256" key="1">
    <source>
        <dbReference type="SAM" id="MobiDB-lite"/>
    </source>
</evidence>
<evidence type="ECO:0000313" key="2">
    <source>
        <dbReference type="Proteomes" id="UP000095280"/>
    </source>
</evidence>
<dbReference type="AlphaFoldDB" id="A0A1I8IWM3"/>
<keyword evidence="2" id="KW-1185">Reference proteome</keyword>
<organism evidence="2 3">
    <name type="scientific">Macrostomum lignano</name>
    <dbReference type="NCBI Taxonomy" id="282301"/>
    <lineage>
        <taxon>Eukaryota</taxon>
        <taxon>Metazoa</taxon>
        <taxon>Spiralia</taxon>
        <taxon>Lophotrochozoa</taxon>
        <taxon>Platyhelminthes</taxon>
        <taxon>Rhabditophora</taxon>
        <taxon>Macrostomorpha</taxon>
        <taxon>Macrostomida</taxon>
        <taxon>Macrostomidae</taxon>
        <taxon>Macrostomum</taxon>
    </lineage>
</organism>
<protein>
    <submittedName>
        <fullName evidence="3">Developmental regulatory protein wetA</fullName>
    </submittedName>
</protein>
<feature type="compositionally biased region" description="Pro residues" evidence="1">
    <location>
        <begin position="225"/>
        <end position="234"/>
    </location>
</feature>
<proteinExistence type="predicted"/>
<feature type="compositionally biased region" description="Basic residues" evidence="1">
    <location>
        <begin position="308"/>
        <end position="320"/>
    </location>
</feature>
<accession>A0A1I8IWM3</accession>
<dbReference type="Proteomes" id="UP000095280">
    <property type="component" value="Unplaced"/>
</dbReference>
<feature type="compositionally biased region" description="Polar residues" evidence="1">
    <location>
        <begin position="61"/>
        <end position="77"/>
    </location>
</feature>
<reference evidence="3" key="1">
    <citation type="submission" date="2016-11" db="UniProtKB">
        <authorList>
            <consortium name="WormBaseParasite"/>
        </authorList>
    </citation>
    <scope>IDENTIFICATION</scope>
</reference>
<dbReference type="WBParaSite" id="maker-uti_cns_0018905-snap-gene-0.2-mRNA-1">
    <property type="protein sequence ID" value="maker-uti_cns_0018905-snap-gene-0.2-mRNA-1"/>
    <property type="gene ID" value="maker-uti_cns_0018905-snap-gene-0.2"/>
</dbReference>
<evidence type="ECO:0000313" key="3">
    <source>
        <dbReference type="WBParaSite" id="maker-uti_cns_0018905-snap-gene-0.2-mRNA-1"/>
    </source>
</evidence>
<feature type="compositionally biased region" description="Pro residues" evidence="1">
    <location>
        <begin position="243"/>
        <end position="258"/>
    </location>
</feature>
<feature type="region of interest" description="Disordered" evidence="1">
    <location>
        <begin position="217"/>
        <end position="332"/>
    </location>
</feature>
<name>A0A1I8IWM3_9PLAT</name>